<dbReference type="GO" id="GO:0004674">
    <property type="term" value="F:protein serine/threonine kinase activity"/>
    <property type="evidence" value="ECO:0007669"/>
    <property type="project" value="TreeGrafter"/>
</dbReference>
<dbReference type="AlphaFoldDB" id="A0A0F5JDW0"/>
<dbReference type="PANTHER" id="PTHR37419">
    <property type="entry name" value="SERINE/THREONINE-PROTEIN KINASE TOXIN HIPA"/>
    <property type="match status" value="1"/>
</dbReference>
<comment type="similarity">
    <text evidence="1">Belongs to the HipA Ser/Thr kinase family.</text>
</comment>
<dbReference type="STRING" id="927665.HMPREF1535_01942"/>
<evidence type="ECO:0000313" key="6">
    <source>
        <dbReference type="EMBL" id="KKB55969.1"/>
    </source>
</evidence>
<dbReference type="Pfam" id="PF13657">
    <property type="entry name" value="Couple_hipA"/>
    <property type="match status" value="1"/>
</dbReference>
<gene>
    <name evidence="6" type="ORF">HMPREF1535_01942</name>
</gene>
<sequence>MSGKKKSETRKIRSLEKIRQINKVSVFYGDKKVGELAMTPTQRCAFEYDKEWLKSGFSIAPRQLDLKEGLFIAPIEPFYGNFGIFEDSLPDGYGRYLLNRILQKEGIDDTSLTPVQRLSIVGASGMGALSYVPELYIGEPKGLPELDYMQNLALEVLAEKTDKDVDVLYFNSGNSGGCRPKSLYKDEEGDWILKFRHINDPKDMGKMEYQYNKAARASGINVPDFKLIKNKYFATKRFDIEDGQRLHTATAGALLNQSIHYPALTYENLLALTGVITQDPVQVEEMFRRMVFNILAENKDDHVKNFSFYYRNAQWELAPAYDLTRCSGGYNGEHATTANGSGNPTIEDMLVVGEGIRISRKRGQEIIGQLKEVCKEILADRFKERSNK</sequence>
<evidence type="ECO:0000259" key="4">
    <source>
        <dbReference type="Pfam" id="PF07804"/>
    </source>
</evidence>
<organism evidence="6 7">
    <name type="scientific">Parabacteroides goldsteinii DSM 19448 = WAL 12034</name>
    <dbReference type="NCBI Taxonomy" id="927665"/>
    <lineage>
        <taxon>Bacteria</taxon>
        <taxon>Pseudomonadati</taxon>
        <taxon>Bacteroidota</taxon>
        <taxon>Bacteroidia</taxon>
        <taxon>Bacteroidales</taxon>
        <taxon>Tannerellaceae</taxon>
        <taxon>Parabacteroides</taxon>
    </lineage>
</organism>
<keyword evidence="3" id="KW-0418">Kinase</keyword>
<name>A0A0F5JDW0_9BACT</name>
<evidence type="ECO:0000256" key="2">
    <source>
        <dbReference type="ARBA" id="ARBA00022679"/>
    </source>
</evidence>
<protein>
    <recommendedName>
        <fullName evidence="8">HipA domain-containing protein</fullName>
    </recommendedName>
</protein>
<evidence type="ECO:0000256" key="3">
    <source>
        <dbReference type="ARBA" id="ARBA00022777"/>
    </source>
</evidence>
<evidence type="ECO:0000259" key="5">
    <source>
        <dbReference type="Pfam" id="PF13657"/>
    </source>
</evidence>
<feature type="domain" description="HipA-like C-terminal" evidence="4">
    <location>
        <begin position="175"/>
        <end position="372"/>
    </location>
</feature>
<dbReference type="InterPro" id="IPR017508">
    <property type="entry name" value="HipA_N1"/>
</dbReference>
<dbReference type="Proteomes" id="UP000033047">
    <property type="component" value="Unassembled WGS sequence"/>
</dbReference>
<dbReference type="HOGENOM" id="CLU_041102_1_0_10"/>
<dbReference type="Gene3D" id="1.10.1070.20">
    <property type="match status" value="1"/>
</dbReference>
<dbReference type="GO" id="GO:0005829">
    <property type="term" value="C:cytosol"/>
    <property type="evidence" value="ECO:0007669"/>
    <property type="project" value="TreeGrafter"/>
</dbReference>
<comment type="caution">
    <text evidence="6">The sequence shown here is derived from an EMBL/GenBank/DDBJ whole genome shotgun (WGS) entry which is preliminary data.</text>
</comment>
<feature type="domain" description="HipA N-terminal subdomain 1" evidence="5">
    <location>
        <begin position="25"/>
        <end position="131"/>
    </location>
</feature>
<accession>A0A0F5JDW0</accession>
<dbReference type="Pfam" id="PF07804">
    <property type="entry name" value="HipA_C"/>
    <property type="match status" value="1"/>
</dbReference>
<evidence type="ECO:0008006" key="8">
    <source>
        <dbReference type="Google" id="ProtNLM"/>
    </source>
</evidence>
<dbReference type="RefSeq" id="WP_046145968.1">
    <property type="nucleotide sequence ID" value="NZ_KQ033912.1"/>
</dbReference>
<proteinExistence type="inferred from homology"/>
<dbReference type="PATRIC" id="fig|927665.4.peg.1990"/>
<dbReference type="InterPro" id="IPR012893">
    <property type="entry name" value="HipA-like_C"/>
</dbReference>
<evidence type="ECO:0000256" key="1">
    <source>
        <dbReference type="ARBA" id="ARBA00010164"/>
    </source>
</evidence>
<keyword evidence="2" id="KW-0808">Transferase</keyword>
<reference evidence="6 7" key="1">
    <citation type="submission" date="2013-04" db="EMBL/GenBank/DDBJ databases">
        <title>The Genome Sequence of Parabacteroides goldsteinii DSM 19448.</title>
        <authorList>
            <consortium name="The Broad Institute Genomics Platform"/>
            <person name="Earl A."/>
            <person name="Ward D."/>
            <person name="Feldgarden M."/>
            <person name="Gevers D."/>
            <person name="Martens E."/>
            <person name="Sakamoto M."/>
            <person name="Benno Y."/>
            <person name="Song Y."/>
            <person name="Liu C."/>
            <person name="Lee J."/>
            <person name="Bolanos M."/>
            <person name="Vaisanen M.L."/>
            <person name="Finegold S.M."/>
            <person name="Walker B."/>
            <person name="Young S."/>
            <person name="Zeng Q."/>
            <person name="Gargeya S."/>
            <person name="Fitzgerald M."/>
            <person name="Haas B."/>
            <person name="Abouelleil A."/>
            <person name="Allen A.W."/>
            <person name="Alvarado L."/>
            <person name="Arachchi H.M."/>
            <person name="Berlin A.M."/>
            <person name="Chapman S.B."/>
            <person name="Gainer-Dewar J."/>
            <person name="Goldberg J."/>
            <person name="Griggs A."/>
            <person name="Gujja S."/>
            <person name="Hansen M."/>
            <person name="Howarth C."/>
            <person name="Imamovic A."/>
            <person name="Ireland A."/>
            <person name="Larimer J."/>
            <person name="McCowan C."/>
            <person name="Murphy C."/>
            <person name="Pearson M."/>
            <person name="Poon T.W."/>
            <person name="Priest M."/>
            <person name="Roberts A."/>
            <person name="Saif S."/>
            <person name="Shea T."/>
            <person name="Sisk P."/>
            <person name="Sykes S."/>
            <person name="Wortman J."/>
            <person name="Nusbaum C."/>
            <person name="Birren B."/>
        </authorList>
    </citation>
    <scope>NUCLEOTIDE SEQUENCE [LARGE SCALE GENOMIC DNA]</scope>
    <source>
        <strain evidence="6 7">DSM 19448</strain>
    </source>
</reference>
<evidence type="ECO:0000313" key="7">
    <source>
        <dbReference type="Proteomes" id="UP000033047"/>
    </source>
</evidence>
<dbReference type="InterPro" id="IPR052028">
    <property type="entry name" value="HipA_Ser/Thr_kinase"/>
</dbReference>
<dbReference type="EMBL" id="AQHV01000011">
    <property type="protein sequence ID" value="KKB55969.1"/>
    <property type="molecule type" value="Genomic_DNA"/>
</dbReference>